<organism evidence="1 2">
    <name type="scientific">Suillus luteus UH-Slu-Lm8-n1</name>
    <dbReference type="NCBI Taxonomy" id="930992"/>
    <lineage>
        <taxon>Eukaryota</taxon>
        <taxon>Fungi</taxon>
        <taxon>Dikarya</taxon>
        <taxon>Basidiomycota</taxon>
        <taxon>Agaricomycotina</taxon>
        <taxon>Agaricomycetes</taxon>
        <taxon>Agaricomycetidae</taxon>
        <taxon>Boletales</taxon>
        <taxon>Suillineae</taxon>
        <taxon>Suillaceae</taxon>
        <taxon>Suillus</taxon>
    </lineage>
</organism>
<dbReference type="Proteomes" id="UP000054485">
    <property type="component" value="Unassembled WGS sequence"/>
</dbReference>
<sequence length="126" mass="14545">HEQRAIQRTAYDNGVIVHVFPSKTIHKIQPLDVSVFSSIQHAWIKHCDKCLANGVEIDHYNFIHKYMAIHHIITPELIQKAFKKTGIYPLDLSVLEFCIKLGLFNRRTYSSIISCHYPFFSNGGSF</sequence>
<feature type="non-terminal residue" evidence="1">
    <location>
        <position position="1"/>
    </location>
</feature>
<reference evidence="1 2" key="1">
    <citation type="submission" date="2014-04" db="EMBL/GenBank/DDBJ databases">
        <authorList>
            <consortium name="DOE Joint Genome Institute"/>
            <person name="Kuo A."/>
            <person name="Ruytinx J."/>
            <person name="Rineau F."/>
            <person name="Colpaert J."/>
            <person name="Kohler A."/>
            <person name="Nagy L.G."/>
            <person name="Floudas D."/>
            <person name="Copeland A."/>
            <person name="Barry K.W."/>
            <person name="Cichocki N."/>
            <person name="Veneault-Fourrey C."/>
            <person name="LaButti K."/>
            <person name="Lindquist E.A."/>
            <person name="Lipzen A."/>
            <person name="Lundell T."/>
            <person name="Morin E."/>
            <person name="Murat C."/>
            <person name="Sun H."/>
            <person name="Tunlid A."/>
            <person name="Henrissat B."/>
            <person name="Grigoriev I.V."/>
            <person name="Hibbett D.S."/>
            <person name="Martin F."/>
            <person name="Nordberg H.P."/>
            <person name="Cantor M.N."/>
            <person name="Hua S.X."/>
        </authorList>
    </citation>
    <scope>NUCLEOTIDE SEQUENCE [LARGE SCALE GENOMIC DNA]</scope>
    <source>
        <strain evidence="1 2">UH-Slu-Lm8-n1</strain>
    </source>
</reference>
<protein>
    <submittedName>
        <fullName evidence="1">Uncharacterized protein</fullName>
    </submittedName>
</protein>
<dbReference type="HOGENOM" id="CLU_013929_2_4_1"/>
<dbReference type="InParanoid" id="A0A0C9ZW06"/>
<keyword evidence="2" id="KW-1185">Reference proteome</keyword>
<evidence type="ECO:0000313" key="2">
    <source>
        <dbReference type="Proteomes" id="UP000054485"/>
    </source>
</evidence>
<dbReference type="OrthoDB" id="2646666at2759"/>
<name>A0A0C9ZW06_9AGAM</name>
<dbReference type="EMBL" id="KN835912">
    <property type="protein sequence ID" value="KIK33586.1"/>
    <property type="molecule type" value="Genomic_DNA"/>
</dbReference>
<evidence type="ECO:0000313" key="1">
    <source>
        <dbReference type="EMBL" id="KIK33586.1"/>
    </source>
</evidence>
<dbReference type="AlphaFoldDB" id="A0A0C9ZW06"/>
<gene>
    <name evidence="1" type="ORF">CY34DRAFT_99332</name>
</gene>
<accession>A0A0C9ZW06</accession>
<proteinExistence type="predicted"/>
<reference evidence="2" key="2">
    <citation type="submission" date="2015-01" db="EMBL/GenBank/DDBJ databases">
        <title>Evolutionary Origins and Diversification of the Mycorrhizal Mutualists.</title>
        <authorList>
            <consortium name="DOE Joint Genome Institute"/>
            <consortium name="Mycorrhizal Genomics Consortium"/>
            <person name="Kohler A."/>
            <person name="Kuo A."/>
            <person name="Nagy L.G."/>
            <person name="Floudas D."/>
            <person name="Copeland A."/>
            <person name="Barry K.W."/>
            <person name="Cichocki N."/>
            <person name="Veneault-Fourrey C."/>
            <person name="LaButti K."/>
            <person name="Lindquist E.A."/>
            <person name="Lipzen A."/>
            <person name="Lundell T."/>
            <person name="Morin E."/>
            <person name="Murat C."/>
            <person name="Riley R."/>
            <person name="Ohm R."/>
            <person name="Sun H."/>
            <person name="Tunlid A."/>
            <person name="Henrissat B."/>
            <person name="Grigoriev I.V."/>
            <person name="Hibbett D.S."/>
            <person name="Martin F."/>
        </authorList>
    </citation>
    <scope>NUCLEOTIDE SEQUENCE [LARGE SCALE GENOMIC DNA]</scope>
    <source>
        <strain evidence="2">UH-Slu-Lm8-n1</strain>
    </source>
</reference>